<feature type="transmembrane region" description="Helical" evidence="1">
    <location>
        <begin position="491"/>
        <end position="512"/>
    </location>
</feature>
<reference evidence="2 3" key="1">
    <citation type="submission" date="2020-03" db="EMBL/GenBank/DDBJ databases">
        <title>WGS of the type strain of Planosporangium spp.</title>
        <authorList>
            <person name="Thawai C."/>
        </authorList>
    </citation>
    <scope>NUCLEOTIDE SEQUENCE [LARGE SCALE GENOMIC DNA]</scope>
    <source>
        <strain evidence="2 3">TBRC 5610</strain>
    </source>
</reference>
<dbReference type="EMBL" id="JAATVY010000001">
    <property type="protein sequence ID" value="NJC68334.1"/>
    <property type="molecule type" value="Genomic_DNA"/>
</dbReference>
<feature type="transmembrane region" description="Helical" evidence="1">
    <location>
        <begin position="223"/>
        <end position="242"/>
    </location>
</feature>
<organism evidence="2 3">
    <name type="scientific">Planosporangium thailandense</name>
    <dbReference type="NCBI Taxonomy" id="765197"/>
    <lineage>
        <taxon>Bacteria</taxon>
        <taxon>Bacillati</taxon>
        <taxon>Actinomycetota</taxon>
        <taxon>Actinomycetes</taxon>
        <taxon>Micromonosporales</taxon>
        <taxon>Micromonosporaceae</taxon>
        <taxon>Planosporangium</taxon>
    </lineage>
</organism>
<feature type="transmembrane region" description="Helical" evidence="1">
    <location>
        <begin position="419"/>
        <end position="439"/>
    </location>
</feature>
<protein>
    <submittedName>
        <fullName evidence="2">Uncharacterized protein</fullName>
    </submittedName>
</protein>
<feature type="transmembrane region" description="Helical" evidence="1">
    <location>
        <begin position="119"/>
        <end position="136"/>
    </location>
</feature>
<keyword evidence="1" id="KW-0472">Membrane</keyword>
<name>A0ABX0XST1_9ACTN</name>
<feature type="transmembrane region" description="Helical" evidence="1">
    <location>
        <begin position="344"/>
        <end position="363"/>
    </location>
</feature>
<dbReference type="Proteomes" id="UP000722989">
    <property type="component" value="Unassembled WGS sequence"/>
</dbReference>
<accession>A0ABX0XST1</accession>
<keyword evidence="1" id="KW-1133">Transmembrane helix</keyword>
<comment type="caution">
    <text evidence="2">The sequence shown here is derived from an EMBL/GenBank/DDBJ whole genome shotgun (WGS) entry which is preliminary data.</text>
</comment>
<feature type="transmembrane region" description="Helical" evidence="1">
    <location>
        <begin position="451"/>
        <end position="470"/>
    </location>
</feature>
<keyword evidence="1" id="KW-0812">Transmembrane</keyword>
<dbReference type="RefSeq" id="WP_167923224.1">
    <property type="nucleotide sequence ID" value="NZ_JAATVY010000001.1"/>
</dbReference>
<feature type="transmembrane region" description="Helical" evidence="1">
    <location>
        <begin position="248"/>
        <end position="271"/>
    </location>
</feature>
<feature type="transmembrane region" description="Helical" evidence="1">
    <location>
        <begin position="58"/>
        <end position="79"/>
    </location>
</feature>
<proteinExistence type="predicted"/>
<evidence type="ECO:0000313" key="3">
    <source>
        <dbReference type="Proteomes" id="UP000722989"/>
    </source>
</evidence>
<feature type="transmembrane region" description="Helical" evidence="1">
    <location>
        <begin position="302"/>
        <end position="332"/>
    </location>
</feature>
<evidence type="ECO:0000256" key="1">
    <source>
        <dbReference type="SAM" id="Phobius"/>
    </source>
</evidence>
<sequence length="670" mass="70528">MTRLRSRRSPALLAAALVAAWLVPFLAHLAHVDAILPVVVWLATASLLRGDTTVVDRLVIAFSALVCAASTAGLVLAVWPPHLSPVPVAGAALTALALIGAATGRRPALPARAFAWRDAPVALVAVLAAAVAWAPVAGRNTTGRLAVVLSGEDLSRHFMIFDWMGRLGGYLFQTSAIKGRFDPGFVAYPQGSHLVAAILERFRRPSGPVDAYTSLHDYVDYTLGAYLFFAVAVAWAISWVWAGRLRPAWAVVTYAATVALVCFGGYVTLITRGYPSQLTGLALLAMLVALAARPVGGASREQVVLLAALFAGLSFAYYFYLPLGAVAVAAWAWPHRSALRRRPVFAAVTAVASLCLAAVMPAVNQATDHLSVLTYGGPAVTPPVRWLAALTLLAAVTFAGRGRPRAWSVWTDPARRTLLLVTAGTILFVVALVAARYALGPGVTYYVKKALYALLTIELILLGGLGATATEVAGSAATSAGRIGWLKRAPLGAAVVAAVAVALLVLGGSRILNPWPARGSLIFLPVPQAGSNYGRAYAEGRLALSDQAAAVVRAAQTQPEAPAGRLIIFWDAYGRGYDFYLAQWANVLDRRLDPGVLPAVVQIPPVRTAGDELEKLLTSLSPGAANARPVEVVTRDDAIVARVEAFRAVHPGADVTVLRLPGDCGAKCRK</sequence>
<feature type="transmembrane region" description="Helical" evidence="1">
    <location>
        <begin position="383"/>
        <end position="399"/>
    </location>
</feature>
<gene>
    <name evidence="2" type="ORF">HC031_01155</name>
</gene>
<feature type="transmembrane region" description="Helical" evidence="1">
    <location>
        <begin position="278"/>
        <end position="296"/>
    </location>
</feature>
<feature type="transmembrane region" description="Helical" evidence="1">
    <location>
        <begin position="86"/>
        <end position="104"/>
    </location>
</feature>
<evidence type="ECO:0000313" key="2">
    <source>
        <dbReference type="EMBL" id="NJC68334.1"/>
    </source>
</evidence>
<keyword evidence="3" id="KW-1185">Reference proteome</keyword>